<evidence type="ECO:0000313" key="2">
    <source>
        <dbReference type="EMBL" id="TKD12664.1"/>
    </source>
</evidence>
<dbReference type="PROSITE" id="PS51257">
    <property type="entry name" value="PROKAR_LIPOPROTEIN"/>
    <property type="match status" value="1"/>
</dbReference>
<dbReference type="AlphaFoldDB" id="A0A4U1JIY5"/>
<proteinExistence type="predicted"/>
<gene>
    <name evidence="2" type="ORF">E8A74_02625</name>
</gene>
<name>A0A4U1JIY5_9BACT</name>
<protein>
    <submittedName>
        <fullName evidence="2">Uncharacterized protein</fullName>
    </submittedName>
</protein>
<reference evidence="2 3" key="1">
    <citation type="submission" date="2019-04" db="EMBL/GenBank/DDBJ databases">
        <authorList>
            <person name="Li Y."/>
            <person name="Wang J."/>
        </authorList>
    </citation>
    <scope>NUCLEOTIDE SEQUENCE [LARGE SCALE GENOMIC DNA]</scope>
    <source>
        <strain evidence="2 3">DSM 14668</strain>
    </source>
</reference>
<dbReference type="OrthoDB" id="1156570at2"/>
<dbReference type="RefSeq" id="WP_136927301.1">
    <property type="nucleotide sequence ID" value="NZ_SSMQ01000002.1"/>
</dbReference>
<sequence length="312" mass="33828">MKGFPVHSLFLGLAVAFAGAGCVSEPSGVEEGVDLPRDEALAAPSVEEAPTDLVTLRTPSGSEVRFLPVDIGEEHSVLVVESGDPGTLVLEQLTKLADGVELGARDIWRALAEPGVELPTALDGRGRAPRLDFEQGWARSIVKNTTQSLVTFACDNTSFVASTPGGLLADVFTRLDTNDEEDPSLWGSDCYEAGSSCYFDNRQYAATWPGINKWRGKACGYPFNRVGEETHTITIGGTSYTILPKVSFLYKTAGETWEEAHLAGGDSYAFPLNTATEHAWYWNGATGSTLDWRLSIRQAKAWDQFDLLMSRP</sequence>
<keyword evidence="3" id="KW-1185">Reference proteome</keyword>
<comment type="caution">
    <text evidence="2">The sequence shown here is derived from an EMBL/GenBank/DDBJ whole genome shotgun (WGS) entry which is preliminary data.</text>
</comment>
<accession>A0A4U1JIY5</accession>
<dbReference type="EMBL" id="SSMQ01000002">
    <property type="protein sequence ID" value="TKD12664.1"/>
    <property type="molecule type" value="Genomic_DNA"/>
</dbReference>
<evidence type="ECO:0000313" key="3">
    <source>
        <dbReference type="Proteomes" id="UP000309215"/>
    </source>
</evidence>
<feature type="chain" id="PRO_5020768418" evidence="1">
    <location>
        <begin position="21"/>
        <end position="312"/>
    </location>
</feature>
<evidence type="ECO:0000256" key="1">
    <source>
        <dbReference type="SAM" id="SignalP"/>
    </source>
</evidence>
<keyword evidence="1" id="KW-0732">Signal</keyword>
<organism evidence="2 3">
    <name type="scientific">Polyangium fumosum</name>
    <dbReference type="NCBI Taxonomy" id="889272"/>
    <lineage>
        <taxon>Bacteria</taxon>
        <taxon>Pseudomonadati</taxon>
        <taxon>Myxococcota</taxon>
        <taxon>Polyangia</taxon>
        <taxon>Polyangiales</taxon>
        <taxon>Polyangiaceae</taxon>
        <taxon>Polyangium</taxon>
    </lineage>
</organism>
<feature type="signal peptide" evidence="1">
    <location>
        <begin position="1"/>
        <end position="20"/>
    </location>
</feature>
<dbReference type="Proteomes" id="UP000309215">
    <property type="component" value="Unassembled WGS sequence"/>
</dbReference>